<evidence type="ECO:0000256" key="3">
    <source>
        <dbReference type="ARBA" id="ARBA00022679"/>
    </source>
</evidence>
<keyword evidence="5" id="KW-0418">Kinase</keyword>
<evidence type="ECO:0000313" key="12">
    <source>
        <dbReference type="EMBL" id="CAE0370685.1"/>
    </source>
</evidence>
<dbReference type="Pfam" id="PF00069">
    <property type="entry name" value="Pkinase"/>
    <property type="match status" value="1"/>
</dbReference>
<dbReference type="GO" id="GO:0019888">
    <property type="term" value="F:protein phosphatase regulator activity"/>
    <property type="evidence" value="ECO:0007669"/>
    <property type="project" value="InterPro"/>
</dbReference>
<feature type="binding site" evidence="9">
    <location>
        <position position="471"/>
    </location>
    <ligand>
        <name>ATP</name>
        <dbReference type="ChEBI" id="CHEBI:30616"/>
    </ligand>
</feature>
<dbReference type="Gene3D" id="1.25.10.10">
    <property type="entry name" value="Leucine-rich Repeat Variant"/>
    <property type="match status" value="1"/>
</dbReference>
<protein>
    <recommendedName>
        <fullName evidence="1">non-specific serine/threonine protein kinase</fullName>
        <ecNumber evidence="1">2.7.11.1</ecNumber>
    </recommendedName>
</protein>
<dbReference type="InterPro" id="IPR011009">
    <property type="entry name" value="Kinase-like_dom_sf"/>
</dbReference>
<dbReference type="Gene3D" id="1.10.510.10">
    <property type="entry name" value="Transferase(Phosphotransferase) domain 1"/>
    <property type="match status" value="1"/>
</dbReference>
<dbReference type="InterPro" id="IPR017441">
    <property type="entry name" value="Protein_kinase_ATP_BS"/>
</dbReference>
<dbReference type="AlphaFoldDB" id="A0A7S3NIU9"/>
<dbReference type="SUPFAM" id="SSF48371">
    <property type="entry name" value="ARM repeat"/>
    <property type="match status" value="1"/>
</dbReference>
<evidence type="ECO:0000259" key="11">
    <source>
        <dbReference type="PROSITE" id="PS50011"/>
    </source>
</evidence>
<evidence type="ECO:0000256" key="5">
    <source>
        <dbReference type="ARBA" id="ARBA00022777"/>
    </source>
</evidence>
<reference evidence="12" key="1">
    <citation type="submission" date="2021-01" db="EMBL/GenBank/DDBJ databases">
        <authorList>
            <person name="Corre E."/>
            <person name="Pelletier E."/>
            <person name="Niang G."/>
            <person name="Scheremetjew M."/>
            <person name="Finn R."/>
            <person name="Kale V."/>
            <person name="Holt S."/>
            <person name="Cochrane G."/>
            <person name="Meng A."/>
            <person name="Brown T."/>
            <person name="Cohen L."/>
        </authorList>
    </citation>
    <scope>NUCLEOTIDE SEQUENCE</scope>
    <source>
        <strain evidence="12">CCMP1510</strain>
    </source>
</reference>
<keyword evidence="2" id="KW-0723">Serine/threonine-protein kinase</keyword>
<dbReference type="InterPro" id="IPR011989">
    <property type="entry name" value="ARM-like"/>
</dbReference>
<keyword evidence="6 9" id="KW-0067">ATP-binding</keyword>
<keyword evidence="4 9" id="KW-0547">Nucleotide-binding</keyword>
<gene>
    <name evidence="12" type="ORF">ALAG00032_LOCUS11464</name>
</gene>
<dbReference type="PANTHER" id="PTHR24356">
    <property type="entry name" value="SERINE/THREONINE-PROTEIN KINASE"/>
    <property type="match status" value="1"/>
</dbReference>
<dbReference type="InterPro" id="IPR016024">
    <property type="entry name" value="ARM-type_fold"/>
</dbReference>
<dbReference type="InterPro" id="IPR000719">
    <property type="entry name" value="Prot_kinase_dom"/>
</dbReference>
<comment type="catalytic activity">
    <reaction evidence="7">
        <text>L-threonyl-[protein] + ATP = O-phospho-L-threonyl-[protein] + ADP + H(+)</text>
        <dbReference type="Rhea" id="RHEA:46608"/>
        <dbReference type="Rhea" id="RHEA-COMP:11060"/>
        <dbReference type="Rhea" id="RHEA-COMP:11605"/>
        <dbReference type="ChEBI" id="CHEBI:15378"/>
        <dbReference type="ChEBI" id="CHEBI:30013"/>
        <dbReference type="ChEBI" id="CHEBI:30616"/>
        <dbReference type="ChEBI" id="CHEBI:61977"/>
        <dbReference type="ChEBI" id="CHEBI:456216"/>
        <dbReference type="EC" id="2.7.11.1"/>
    </reaction>
</comment>
<dbReference type="GO" id="GO:0004674">
    <property type="term" value="F:protein serine/threonine kinase activity"/>
    <property type="evidence" value="ECO:0007669"/>
    <property type="project" value="UniProtKB-KW"/>
</dbReference>
<comment type="catalytic activity">
    <reaction evidence="8">
        <text>L-seryl-[protein] + ATP = O-phospho-L-seryl-[protein] + ADP + H(+)</text>
        <dbReference type="Rhea" id="RHEA:17989"/>
        <dbReference type="Rhea" id="RHEA-COMP:9863"/>
        <dbReference type="Rhea" id="RHEA-COMP:11604"/>
        <dbReference type="ChEBI" id="CHEBI:15378"/>
        <dbReference type="ChEBI" id="CHEBI:29999"/>
        <dbReference type="ChEBI" id="CHEBI:30616"/>
        <dbReference type="ChEBI" id="CHEBI:83421"/>
        <dbReference type="ChEBI" id="CHEBI:456216"/>
        <dbReference type="EC" id="2.7.11.1"/>
    </reaction>
</comment>
<dbReference type="GO" id="GO:0035556">
    <property type="term" value="P:intracellular signal transduction"/>
    <property type="evidence" value="ECO:0007669"/>
    <property type="project" value="TreeGrafter"/>
</dbReference>
<dbReference type="SUPFAM" id="SSF56112">
    <property type="entry name" value="Protein kinase-like (PK-like)"/>
    <property type="match status" value="1"/>
</dbReference>
<dbReference type="PROSITE" id="PS00107">
    <property type="entry name" value="PROTEIN_KINASE_ATP"/>
    <property type="match status" value="1"/>
</dbReference>
<evidence type="ECO:0000256" key="10">
    <source>
        <dbReference type="SAM" id="MobiDB-lite"/>
    </source>
</evidence>
<evidence type="ECO:0000256" key="1">
    <source>
        <dbReference type="ARBA" id="ARBA00012513"/>
    </source>
</evidence>
<dbReference type="EC" id="2.7.11.1" evidence="1"/>
<proteinExistence type="predicted"/>
<dbReference type="GO" id="GO:0000159">
    <property type="term" value="C:protein phosphatase type 2A complex"/>
    <property type="evidence" value="ECO:0007669"/>
    <property type="project" value="InterPro"/>
</dbReference>
<dbReference type="EMBL" id="HBIJ01017211">
    <property type="protein sequence ID" value="CAE0370685.1"/>
    <property type="molecule type" value="Transcribed_RNA"/>
</dbReference>
<dbReference type="PROSITE" id="PS50011">
    <property type="entry name" value="PROTEIN_KINASE_DOM"/>
    <property type="match status" value="1"/>
</dbReference>
<accession>A0A7S3NIU9</accession>
<evidence type="ECO:0000256" key="8">
    <source>
        <dbReference type="ARBA" id="ARBA00048679"/>
    </source>
</evidence>
<sequence>MDIEFELDKKLNPFNDDEECVKCVEAVRKYYDTEKRIVRNWNEGLEGEVPTMLLRALKGFEQSKNLVFFQAGLGELCLARLRKCPCAAERRLLAYGLWAWYMYTEDRSKIRLALGDELRTFGSSPQWRWIISPILATLKCILQGICCSEETNNLQVLWSQCLRPLYLPAEFAEWRDQLPLLGTYHAELTACTLAVCVACTTLGAAAITAVLDAWPTSSTASTSKEVLLITTLEQLLCAKNEHSWIICDAQLEYVLPQCLNRLALCASSENWRLCERGLHVWRRPEIAIRFNRKQTISAFAPALLRDGTPHWNPTVNRMTLLVLDHLAAIDSKYLNEIAEHHFSVKQSTQSTNLDLRGWRPDSGQAPPLTLTGAAPWAIPQTNNDQVVVTLASFRSACAAIAQEHTYAEHAEYTKAWAAALVAAAPERLPNLKFHDLVFGRELGQGAFGVVKYAKRIVREISREAWPELAVKVVTRAKLNEHKYESSVAREICALRKLEHPGIARLISSFKWREDIYLVLEYAANFDLHCDIRDRGALDLESTRFVVGSVLAALLSIHEIQLVFGDLKPENVLITAAGHLKLTDFGGCRGATSASARDLEFEAATALRDLRDGDWRPSNTSSSSEQKKNN</sequence>
<evidence type="ECO:0000256" key="6">
    <source>
        <dbReference type="ARBA" id="ARBA00022840"/>
    </source>
</evidence>
<dbReference type="PANTHER" id="PTHR24356:SF163">
    <property type="entry name" value="3-PHOSPHOINOSITIDE-DEPENDENT PROTEIN KINASE 1-RELATED"/>
    <property type="match status" value="1"/>
</dbReference>
<evidence type="ECO:0000256" key="4">
    <source>
        <dbReference type="ARBA" id="ARBA00022741"/>
    </source>
</evidence>
<evidence type="ECO:0000256" key="2">
    <source>
        <dbReference type="ARBA" id="ARBA00022527"/>
    </source>
</evidence>
<evidence type="ECO:0000256" key="7">
    <source>
        <dbReference type="ARBA" id="ARBA00047899"/>
    </source>
</evidence>
<dbReference type="InterPro" id="IPR002554">
    <property type="entry name" value="PP2A_B56"/>
</dbReference>
<dbReference type="GO" id="GO:0005524">
    <property type="term" value="F:ATP binding"/>
    <property type="evidence" value="ECO:0007669"/>
    <property type="project" value="UniProtKB-UniRule"/>
</dbReference>
<feature type="domain" description="Protein kinase" evidence="11">
    <location>
        <begin position="436"/>
        <end position="629"/>
    </location>
</feature>
<organism evidence="12">
    <name type="scientific">Aureoumbra lagunensis</name>
    <dbReference type="NCBI Taxonomy" id="44058"/>
    <lineage>
        <taxon>Eukaryota</taxon>
        <taxon>Sar</taxon>
        <taxon>Stramenopiles</taxon>
        <taxon>Ochrophyta</taxon>
        <taxon>Pelagophyceae</taxon>
        <taxon>Pelagomonadales</taxon>
        <taxon>Aureoumbra</taxon>
    </lineage>
</organism>
<evidence type="ECO:0000256" key="9">
    <source>
        <dbReference type="PROSITE-ProRule" id="PRU10141"/>
    </source>
</evidence>
<dbReference type="Pfam" id="PF01603">
    <property type="entry name" value="B56"/>
    <property type="match status" value="1"/>
</dbReference>
<name>A0A7S3NIU9_9STRA</name>
<dbReference type="SMART" id="SM00220">
    <property type="entry name" value="S_TKc"/>
    <property type="match status" value="1"/>
</dbReference>
<keyword evidence="3" id="KW-0808">Transferase</keyword>
<dbReference type="InterPro" id="IPR050236">
    <property type="entry name" value="Ser_Thr_kinase_AGC"/>
</dbReference>
<feature type="region of interest" description="Disordered" evidence="10">
    <location>
        <begin position="609"/>
        <end position="629"/>
    </location>
</feature>